<reference evidence="1 2" key="1">
    <citation type="submission" date="2018-03" db="EMBL/GenBank/DDBJ databases">
        <title>Genomic Encyclopedia of Type Strains, Phase III (KMG-III): the genomes of soil and plant-associated and newly described type strains.</title>
        <authorList>
            <person name="Whitman W."/>
        </authorList>
    </citation>
    <scope>NUCLEOTIDE SEQUENCE [LARGE SCALE GENOMIC DNA]</scope>
    <source>
        <strain evidence="1 2">CGMCC 1.12700</strain>
    </source>
</reference>
<dbReference type="Proteomes" id="UP000240572">
    <property type="component" value="Unassembled WGS sequence"/>
</dbReference>
<evidence type="ECO:0000313" key="2">
    <source>
        <dbReference type="Proteomes" id="UP000240572"/>
    </source>
</evidence>
<dbReference type="PANTHER" id="PTHR31021:SF1">
    <property type="entry name" value="CHROMOSOME UNDETERMINED SCAFFOLD_56, WHOLE GENOME SHOTGUN SEQUENCE"/>
    <property type="match status" value="1"/>
</dbReference>
<dbReference type="OrthoDB" id="8246627at2"/>
<evidence type="ECO:0008006" key="3">
    <source>
        <dbReference type="Google" id="ProtNLM"/>
    </source>
</evidence>
<dbReference type="GO" id="GO:0017147">
    <property type="term" value="F:Wnt-protein binding"/>
    <property type="evidence" value="ECO:0007669"/>
    <property type="project" value="InterPro"/>
</dbReference>
<comment type="caution">
    <text evidence="1">The sequence shown here is derived from an EMBL/GenBank/DDBJ whole genome shotgun (WGS) entry which is preliminary data.</text>
</comment>
<gene>
    <name evidence="1" type="ORF">B0I18_102179</name>
</gene>
<name>A0A2P8D7P0_9BACT</name>
<sequence>MSIDQIKKEAAGAWQSLATEVRPGNQKNEAGSPKPFYLKRRFKLNTDDVFELEVINYADAEGRVTLAKMEIKGHIEWQGAHPLVGGAQKADFTADLDYLVTPLAEAFTGLLNTVATGFDTWETGKSQSVFRKNFPPFGLKEGQIFKEYDLVYLQDNYMFWGARHVDGRGFDTEANRPAHLQIPMKRAL</sequence>
<dbReference type="RefSeq" id="WP_106522591.1">
    <property type="nucleotide sequence ID" value="NZ_PYGD01000002.1"/>
</dbReference>
<proteinExistence type="predicted"/>
<dbReference type="InterPro" id="IPR042425">
    <property type="entry name" value="APCDD1"/>
</dbReference>
<dbReference type="EMBL" id="PYGD01000002">
    <property type="protein sequence ID" value="PSK93209.1"/>
    <property type="molecule type" value="Genomic_DNA"/>
</dbReference>
<organism evidence="1 2">
    <name type="scientific">Taibaiella chishuiensis</name>
    <dbReference type="NCBI Taxonomy" id="1434707"/>
    <lineage>
        <taxon>Bacteria</taxon>
        <taxon>Pseudomonadati</taxon>
        <taxon>Bacteroidota</taxon>
        <taxon>Chitinophagia</taxon>
        <taxon>Chitinophagales</taxon>
        <taxon>Chitinophagaceae</taxon>
        <taxon>Taibaiella</taxon>
    </lineage>
</organism>
<accession>A0A2P8D7P0</accession>
<dbReference type="GO" id="GO:0005886">
    <property type="term" value="C:plasma membrane"/>
    <property type="evidence" value="ECO:0007669"/>
    <property type="project" value="InterPro"/>
</dbReference>
<dbReference type="PANTHER" id="PTHR31021">
    <property type="entry name" value="ADENOMATOSIS POLYPOSIS COLI DOWN-REGULATED 1"/>
    <property type="match status" value="1"/>
</dbReference>
<protein>
    <recommendedName>
        <fullName evidence="3">APCDD1 domain-containing protein</fullName>
    </recommendedName>
</protein>
<evidence type="ECO:0000313" key="1">
    <source>
        <dbReference type="EMBL" id="PSK93209.1"/>
    </source>
</evidence>
<dbReference type="AlphaFoldDB" id="A0A2P8D7P0"/>
<keyword evidence="2" id="KW-1185">Reference proteome</keyword>
<dbReference type="GO" id="GO:0030178">
    <property type="term" value="P:negative regulation of Wnt signaling pathway"/>
    <property type="evidence" value="ECO:0007669"/>
    <property type="project" value="InterPro"/>
</dbReference>